<dbReference type="InterPro" id="IPR036390">
    <property type="entry name" value="WH_DNA-bd_sf"/>
</dbReference>
<dbReference type="Pfam" id="PF03466">
    <property type="entry name" value="LysR_substrate"/>
    <property type="match status" value="1"/>
</dbReference>
<dbReference type="InterPro" id="IPR036388">
    <property type="entry name" value="WH-like_DNA-bd_sf"/>
</dbReference>
<evidence type="ECO:0000256" key="2">
    <source>
        <dbReference type="ARBA" id="ARBA00023015"/>
    </source>
</evidence>
<dbReference type="BioCyc" id="EBAC796937-HMP:GMGH-1284-MONOMER"/>
<dbReference type="PROSITE" id="PS50931">
    <property type="entry name" value="HTH_LYSR"/>
    <property type="match status" value="1"/>
</dbReference>
<comment type="caution">
    <text evidence="6">The sequence shown here is derived from an EMBL/GenBank/DDBJ whole genome shotgun (WGS) entry which is preliminary data.</text>
</comment>
<evidence type="ECO:0000256" key="3">
    <source>
        <dbReference type="ARBA" id="ARBA00023125"/>
    </source>
</evidence>
<dbReference type="SUPFAM" id="SSF53850">
    <property type="entry name" value="Periplasmic binding protein-like II"/>
    <property type="match status" value="1"/>
</dbReference>
<sequence length="302" mass="35023">MTLQQLKYVITIAKYNSMNKAAKELFVSQPNMSETVKALEEELGIKIFNRSNRGIIVTPEGEEFLSYARQVIDQYSLLELRYVDKKFKKKFSVSMQHYTFAVKAFVELVKHYDMEDYEFAVRETKTYEVIEDVSIGRSEIGVIFMNDFNKDILSKILVQNKLVFNRLFDCKIYAYVWNKHPLASKSIIKMEDLQDFPCLVFDQGKNSSFYLSEEVLSTYNYKRKVMANDRATLLNLMIGIYGFTLCSGIICEDFNGNQYTAVPIDVDDNMSIGYISRKGMPLSDLGKKYVQELAKFKKDVIK</sequence>
<comment type="similarity">
    <text evidence="1">Belongs to the LysR transcriptional regulatory family.</text>
</comment>
<dbReference type="Gene3D" id="1.10.10.10">
    <property type="entry name" value="Winged helix-like DNA-binding domain superfamily/Winged helix DNA-binding domain"/>
    <property type="match status" value="1"/>
</dbReference>
<gene>
    <name evidence="6" type="ORF">HMPREF9629_01280</name>
</gene>
<dbReference type="Gene3D" id="3.40.190.10">
    <property type="entry name" value="Periplasmic binding protein-like II"/>
    <property type="match status" value="2"/>
</dbReference>
<dbReference type="PANTHER" id="PTHR30346:SF0">
    <property type="entry name" value="HCA OPERON TRANSCRIPTIONAL ACTIVATOR HCAR"/>
    <property type="match status" value="1"/>
</dbReference>
<dbReference type="PATRIC" id="fig|796937.3.peg.474"/>
<dbReference type="EMBL" id="AFZE01000003">
    <property type="protein sequence ID" value="EHL16440.1"/>
    <property type="molecule type" value="Genomic_DNA"/>
</dbReference>
<dbReference type="FunFam" id="1.10.10.10:FF:000001">
    <property type="entry name" value="LysR family transcriptional regulator"/>
    <property type="match status" value="1"/>
</dbReference>
<organism evidence="6 7">
    <name type="scientific">Peptoanaerobacter stomatis</name>
    <dbReference type="NCBI Taxonomy" id="796937"/>
    <lineage>
        <taxon>Bacteria</taxon>
        <taxon>Bacillati</taxon>
        <taxon>Bacillota</taxon>
        <taxon>Clostridia</taxon>
        <taxon>Peptostreptococcales</taxon>
        <taxon>Filifactoraceae</taxon>
        <taxon>Peptoanaerobacter</taxon>
    </lineage>
</organism>
<protein>
    <recommendedName>
        <fullName evidence="5">HTH lysR-type domain-containing protein</fullName>
    </recommendedName>
</protein>
<evidence type="ECO:0000259" key="5">
    <source>
        <dbReference type="PROSITE" id="PS50931"/>
    </source>
</evidence>
<dbReference type="AlphaFoldDB" id="G9WYM9"/>
<dbReference type="InterPro" id="IPR005119">
    <property type="entry name" value="LysR_subst-bd"/>
</dbReference>
<feature type="domain" description="HTH lysR-type" evidence="5">
    <location>
        <begin position="1"/>
        <end position="58"/>
    </location>
</feature>
<dbReference type="PANTHER" id="PTHR30346">
    <property type="entry name" value="TRANSCRIPTIONAL DUAL REGULATOR HCAR-RELATED"/>
    <property type="match status" value="1"/>
</dbReference>
<name>G9WYM9_9FIRM</name>
<dbReference type="GO" id="GO:0003677">
    <property type="term" value="F:DNA binding"/>
    <property type="evidence" value="ECO:0007669"/>
    <property type="project" value="UniProtKB-KW"/>
</dbReference>
<proteinExistence type="inferred from homology"/>
<evidence type="ECO:0000313" key="7">
    <source>
        <dbReference type="Proteomes" id="UP000006437"/>
    </source>
</evidence>
<dbReference type="CDD" id="cd05466">
    <property type="entry name" value="PBP2_LTTR_substrate"/>
    <property type="match status" value="1"/>
</dbReference>
<dbReference type="HOGENOM" id="CLU_039613_32_2_9"/>
<dbReference type="SUPFAM" id="SSF46785">
    <property type="entry name" value="Winged helix' DNA-binding domain"/>
    <property type="match status" value="1"/>
</dbReference>
<evidence type="ECO:0000256" key="1">
    <source>
        <dbReference type="ARBA" id="ARBA00009437"/>
    </source>
</evidence>
<reference evidence="6 7" key="1">
    <citation type="submission" date="2011-08" db="EMBL/GenBank/DDBJ databases">
        <title>The Genome Sequence of Eubacteriaceae bacterium ACC19a.</title>
        <authorList>
            <consortium name="The Broad Institute Genome Sequencing Platform"/>
            <person name="Earl A."/>
            <person name="Ward D."/>
            <person name="Feldgarden M."/>
            <person name="Gevers D."/>
            <person name="Sizova M."/>
            <person name="Hazen A."/>
            <person name="Epstein S."/>
            <person name="Young S.K."/>
            <person name="Zeng Q."/>
            <person name="Gargeya S."/>
            <person name="Fitzgerald M."/>
            <person name="Haas B."/>
            <person name="Abouelleil A."/>
            <person name="Alvarado L."/>
            <person name="Arachchi H.M."/>
            <person name="Berlin A."/>
            <person name="Brown A."/>
            <person name="Chapman S.B."/>
            <person name="Chen Z."/>
            <person name="Dunbar C."/>
            <person name="Freedman E."/>
            <person name="Gearin G."/>
            <person name="Gellesch M."/>
            <person name="Goldberg J."/>
            <person name="Griggs A."/>
            <person name="Gujja S."/>
            <person name="Heiman D."/>
            <person name="Howarth C."/>
            <person name="Larson L."/>
            <person name="Lui A."/>
            <person name="MacDonald P.J.P."/>
            <person name="Montmayeur A."/>
            <person name="Murphy C."/>
            <person name="Neiman D."/>
            <person name="Pearson M."/>
            <person name="Priest M."/>
            <person name="Roberts A."/>
            <person name="Saif S."/>
            <person name="Shea T."/>
            <person name="Shenoy N."/>
            <person name="Sisk P."/>
            <person name="Stolte C."/>
            <person name="Sykes S."/>
            <person name="Wortman J."/>
            <person name="Nusbaum C."/>
            <person name="Birren B."/>
        </authorList>
    </citation>
    <scope>NUCLEOTIDE SEQUENCE [LARGE SCALE GENOMIC DNA]</scope>
    <source>
        <strain evidence="6 7">ACC19a</strain>
    </source>
</reference>
<dbReference type="RefSeq" id="WP_009525515.1">
    <property type="nucleotide sequence ID" value="NZ_JBQMYE010000064.1"/>
</dbReference>
<evidence type="ECO:0000256" key="4">
    <source>
        <dbReference type="ARBA" id="ARBA00023163"/>
    </source>
</evidence>
<evidence type="ECO:0000313" key="6">
    <source>
        <dbReference type="EMBL" id="EHL16440.1"/>
    </source>
</evidence>
<dbReference type="Proteomes" id="UP000006437">
    <property type="component" value="Unassembled WGS sequence"/>
</dbReference>
<dbReference type="InterPro" id="IPR000847">
    <property type="entry name" value="LysR_HTH_N"/>
</dbReference>
<dbReference type="Pfam" id="PF00126">
    <property type="entry name" value="HTH_1"/>
    <property type="match status" value="1"/>
</dbReference>
<keyword evidence="4" id="KW-0804">Transcription</keyword>
<keyword evidence="2" id="KW-0805">Transcription regulation</keyword>
<dbReference type="GO" id="GO:0032993">
    <property type="term" value="C:protein-DNA complex"/>
    <property type="evidence" value="ECO:0007669"/>
    <property type="project" value="TreeGrafter"/>
</dbReference>
<dbReference type="GO" id="GO:0003700">
    <property type="term" value="F:DNA-binding transcription factor activity"/>
    <property type="evidence" value="ECO:0007669"/>
    <property type="project" value="InterPro"/>
</dbReference>
<dbReference type="PRINTS" id="PR00039">
    <property type="entry name" value="HTHLYSR"/>
</dbReference>
<accession>G9WYM9</accession>
<keyword evidence="3" id="KW-0238">DNA-binding</keyword>